<evidence type="ECO:0000313" key="2">
    <source>
        <dbReference type="EMBL" id="GAF27410.1"/>
    </source>
</evidence>
<keyword evidence="2" id="KW-0456">Lyase</keyword>
<protein>
    <submittedName>
        <fullName evidence="2">Citrate lyase beta subunit</fullName>
    </submittedName>
</protein>
<organism evidence="2">
    <name type="scientific">Moorella thermoacetica Y72</name>
    <dbReference type="NCBI Taxonomy" id="1325331"/>
    <lineage>
        <taxon>Bacteria</taxon>
        <taxon>Bacillati</taxon>
        <taxon>Bacillota</taxon>
        <taxon>Clostridia</taxon>
        <taxon>Neomoorellales</taxon>
        <taxon>Neomoorellaceae</taxon>
        <taxon>Neomoorella</taxon>
    </lineage>
</organism>
<dbReference type="Pfam" id="PF19597">
    <property type="entry name" value="TrbL_4"/>
    <property type="match status" value="1"/>
</dbReference>
<sequence length="291" mass="30639">MGGGNSLDIIANLVINAINKFLAGIMENALTTFAAFAGNEMALALQILDSVYVQSAVHLAQAVAGSLLAVKVGAEALQVYILHTHGDPGADPGGLLKRSAVAAAIIGAGPWLVKTVYTWGNDLAQSVANLSAVNPNPANFIDTIVSVGTTPFLIMITSIAALVIWALILIQTGIRAVEVASLAAVGPFMAVGLTRADEGVAAVWWRELVVLSASQALQTFLMKGFLATIVTFTFNSDVLKLFLLIGWLWVAFKTPAVLRQFAYHTGLGGALGQVGQTGGTWYIMRRVFMRG</sequence>
<keyword evidence="1" id="KW-1133">Transmembrane helix</keyword>
<feature type="transmembrane region" description="Helical" evidence="1">
    <location>
        <begin position="152"/>
        <end position="170"/>
    </location>
</feature>
<dbReference type="EMBL" id="DF238840">
    <property type="protein sequence ID" value="GAF27410.1"/>
    <property type="molecule type" value="Genomic_DNA"/>
</dbReference>
<dbReference type="AlphaFoldDB" id="A0A0S6UEK6"/>
<keyword evidence="1" id="KW-0472">Membrane</keyword>
<accession>A0A0S6UEK6</accession>
<gene>
    <name evidence="2" type="ORF">MTY_2752</name>
</gene>
<feature type="transmembrane region" description="Helical" evidence="1">
    <location>
        <begin position="225"/>
        <end position="250"/>
    </location>
</feature>
<dbReference type="Proteomes" id="UP000063718">
    <property type="component" value="Unassembled WGS sequence"/>
</dbReference>
<evidence type="ECO:0000256" key="1">
    <source>
        <dbReference type="SAM" id="Phobius"/>
    </source>
</evidence>
<dbReference type="InterPro" id="IPR046084">
    <property type="entry name" value="TrbL_4"/>
</dbReference>
<name>A0A0S6UEK6_NEOTH</name>
<keyword evidence="1" id="KW-0812">Transmembrane</keyword>
<proteinExistence type="predicted"/>
<dbReference type="GO" id="GO:0016829">
    <property type="term" value="F:lyase activity"/>
    <property type="evidence" value="ECO:0007669"/>
    <property type="project" value="UniProtKB-KW"/>
</dbReference>
<reference evidence="2" key="1">
    <citation type="journal article" date="2014" name="Gene">
        <title>Genome-guided analysis of transformation efficiency and carbon dioxide assimilation by Moorella thermoacetica Y72.</title>
        <authorList>
            <person name="Tsukahara K."/>
            <person name="Kita A."/>
            <person name="Nakashimada Y."/>
            <person name="Hoshino T."/>
            <person name="Murakami K."/>
        </authorList>
    </citation>
    <scope>NUCLEOTIDE SEQUENCE [LARGE SCALE GENOMIC DNA]</scope>
    <source>
        <strain evidence="2">Y72</strain>
    </source>
</reference>